<accession>A0A7S3C9A5</accession>
<dbReference type="CDD" id="cd00084">
    <property type="entry name" value="HMG-box_SF"/>
    <property type="match status" value="1"/>
</dbReference>
<dbReference type="CDD" id="cd00018">
    <property type="entry name" value="AP2"/>
    <property type="match status" value="1"/>
</dbReference>
<feature type="compositionally biased region" description="Basic and acidic residues" evidence="6">
    <location>
        <begin position="392"/>
        <end position="405"/>
    </location>
</feature>
<proteinExistence type="predicted"/>
<dbReference type="SMART" id="SM00380">
    <property type="entry name" value="AP2"/>
    <property type="match status" value="1"/>
</dbReference>
<evidence type="ECO:0000259" key="7">
    <source>
        <dbReference type="PROSITE" id="PS51032"/>
    </source>
</evidence>
<dbReference type="GO" id="GO:0003677">
    <property type="term" value="F:DNA binding"/>
    <property type="evidence" value="ECO:0007669"/>
    <property type="project" value="UniProtKB-KW"/>
</dbReference>
<dbReference type="PANTHER" id="PTHR32467">
    <property type="entry name" value="AP2-LIKE ETHYLENE-RESPONSIVE TRANSCRIPTION FACTOR"/>
    <property type="match status" value="1"/>
</dbReference>
<dbReference type="EMBL" id="HBHZ01003774">
    <property type="protein sequence ID" value="CAE0189815.1"/>
    <property type="molecule type" value="Transcribed_RNA"/>
</dbReference>
<dbReference type="GO" id="GO:0005634">
    <property type="term" value="C:nucleus"/>
    <property type="evidence" value="ECO:0007669"/>
    <property type="project" value="UniProtKB-SubCell"/>
</dbReference>
<comment type="subcellular location">
    <subcellularLocation>
        <location evidence="1">Nucleus</location>
    </subcellularLocation>
</comment>
<feature type="region of interest" description="Disordered" evidence="6">
    <location>
        <begin position="392"/>
        <end position="438"/>
    </location>
</feature>
<evidence type="ECO:0000256" key="4">
    <source>
        <dbReference type="ARBA" id="ARBA00023163"/>
    </source>
</evidence>
<sequence length="487" mass="54498">MVPDQPEREGRLHDQLLELESVRSAGLLTAAEHKSKREAVISRWEESQARLETTLAENKAKTQQLLHALRATVKHGSDLLSKKQMAGVRQAYLELTGLSSLPSAVPKLRDLCARCVAENFVPRRGRAGPRGAKRRAEDALDIDRETWGSWSLPDEPLDDLEDSGAPAPAPVTPDEVPPAPTEEEEPQEPEEKARRREWEAAKGIAAVAPVRREPLPQKRGRSGCKNGSSQYRGVTFCKHRGKWVAQVRTKGKQHNLCGYKDEEMAAKAYDKAVIKFRGKDADTNFPAEEYAEEMREMRASEVSVGEFICLLRSEAKRQNELERKAKEDKPKQAKTGYILFADHVRDRVKEDLTANLAEGEKLTAKAVLCTIASLWSKQDKKTKEKWQAKAEERRAAVDQTPERAAVEVGPSTSRGGKAVEVDRPGPSKRPRHEGEGEATHAEYYARVADLYHSHKDAAGYENVQLKLESWGGGRDVEHAFFVFVVYK</sequence>
<name>A0A7S3C9A5_9CHLO</name>
<keyword evidence="5" id="KW-0539">Nucleus</keyword>
<evidence type="ECO:0000256" key="3">
    <source>
        <dbReference type="ARBA" id="ARBA00023125"/>
    </source>
</evidence>
<feature type="domain" description="AP2/ERF" evidence="7">
    <location>
        <begin position="230"/>
        <end position="286"/>
    </location>
</feature>
<dbReference type="InterPro" id="IPR016177">
    <property type="entry name" value="DNA-bd_dom_sf"/>
</dbReference>
<dbReference type="Gene3D" id="3.30.730.10">
    <property type="entry name" value="AP2/ERF domain"/>
    <property type="match status" value="1"/>
</dbReference>
<evidence type="ECO:0000256" key="2">
    <source>
        <dbReference type="ARBA" id="ARBA00023015"/>
    </source>
</evidence>
<evidence type="ECO:0000256" key="6">
    <source>
        <dbReference type="SAM" id="MobiDB-lite"/>
    </source>
</evidence>
<dbReference type="PANTHER" id="PTHR32467:SF213">
    <property type="entry name" value="OS03G0770700 PROTEIN"/>
    <property type="match status" value="1"/>
</dbReference>
<dbReference type="InterPro" id="IPR036955">
    <property type="entry name" value="AP2/ERF_dom_sf"/>
</dbReference>
<dbReference type="PROSITE" id="PS51032">
    <property type="entry name" value="AP2_ERF"/>
    <property type="match status" value="1"/>
</dbReference>
<dbReference type="SUPFAM" id="SSF47095">
    <property type="entry name" value="HMG-box"/>
    <property type="match status" value="1"/>
</dbReference>
<dbReference type="InterPro" id="IPR001471">
    <property type="entry name" value="AP2/ERF_dom"/>
</dbReference>
<evidence type="ECO:0000256" key="5">
    <source>
        <dbReference type="ARBA" id="ARBA00023242"/>
    </source>
</evidence>
<organism evidence="8">
    <name type="scientific">Chloropicon roscoffensis</name>
    <dbReference type="NCBI Taxonomy" id="1461544"/>
    <lineage>
        <taxon>Eukaryota</taxon>
        <taxon>Viridiplantae</taxon>
        <taxon>Chlorophyta</taxon>
        <taxon>Chloropicophyceae</taxon>
        <taxon>Chloropicales</taxon>
        <taxon>Chloropicaceae</taxon>
        <taxon>Chloropicon</taxon>
    </lineage>
</organism>
<evidence type="ECO:0000313" key="8">
    <source>
        <dbReference type="EMBL" id="CAE0189815.1"/>
    </source>
</evidence>
<keyword evidence="4" id="KW-0804">Transcription</keyword>
<feature type="region of interest" description="Disordered" evidence="6">
    <location>
        <begin position="146"/>
        <end position="197"/>
    </location>
</feature>
<reference evidence="8" key="1">
    <citation type="submission" date="2021-01" db="EMBL/GenBank/DDBJ databases">
        <authorList>
            <person name="Corre E."/>
            <person name="Pelletier E."/>
            <person name="Niang G."/>
            <person name="Scheremetjew M."/>
            <person name="Finn R."/>
            <person name="Kale V."/>
            <person name="Holt S."/>
            <person name="Cochrane G."/>
            <person name="Meng A."/>
            <person name="Brown T."/>
            <person name="Cohen L."/>
        </authorList>
    </citation>
    <scope>NUCLEOTIDE SEQUENCE</scope>
    <source>
        <strain evidence="8">RCC1871</strain>
    </source>
</reference>
<dbReference type="GO" id="GO:0003700">
    <property type="term" value="F:DNA-binding transcription factor activity"/>
    <property type="evidence" value="ECO:0007669"/>
    <property type="project" value="InterPro"/>
</dbReference>
<dbReference type="Pfam" id="PF00847">
    <property type="entry name" value="AP2"/>
    <property type="match status" value="1"/>
</dbReference>
<feature type="compositionally biased region" description="Pro residues" evidence="6">
    <location>
        <begin position="167"/>
        <end position="180"/>
    </location>
</feature>
<keyword evidence="2" id="KW-0805">Transcription regulation</keyword>
<dbReference type="InterPro" id="IPR036910">
    <property type="entry name" value="HMG_box_dom_sf"/>
</dbReference>
<evidence type="ECO:0000256" key="1">
    <source>
        <dbReference type="ARBA" id="ARBA00004123"/>
    </source>
</evidence>
<gene>
    <name evidence="8" type="ORF">CROS1456_LOCUS2904</name>
</gene>
<dbReference type="AlphaFoldDB" id="A0A7S3C9A5"/>
<dbReference type="Gene3D" id="1.10.30.10">
    <property type="entry name" value="High mobility group box domain"/>
    <property type="match status" value="1"/>
</dbReference>
<protein>
    <recommendedName>
        <fullName evidence="7">AP2/ERF domain-containing protein</fullName>
    </recommendedName>
</protein>
<dbReference type="SUPFAM" id="SSF54171">
    <property type="entry name" value="DNA-binding domain"/>
    <property type="match status" value="1"/>
</dbReference>
<keyword evidence="3" id="KW-0238">DNA-binding</keyword>